<reference evidence="10 11" key="1">
    <citation type="submission" date="2020-07" db="EMBL/GenBank/DDBJ databases">
        <title>Sequencing the genomes of 1000 actinobacteria strains.</title>
        <authorList>
            <person name="Klenk H.-P."/>
        </authorList>
    </citation>
    <scope>NUCLEOTIDE SEQUENCE [LARGE SCALE GENOMIC DNA]</scope>
    <source>
        <strain evidence="10 11">DSM 26341</strain>
    </source>
</reference>
<dbReference type="InterPro" id="IPR012340">
    <property type="entry name" value="NA-bd_OB-fold"/>
</dbReference>
<evidence type="ECO:0000256" key="1">
    <source>
        <dbReference type="ARBA" id="ARBA00022741"/>
    </source>
</evidence>
<dbReference type="SMART" id="SM00490">
    <property type="entry name" value="HELICc"/>
    <property type="match status" value="1"/>
</dbReference>
<keyword evidence="5" id="KW-0067">ATP-binding</keyword>
<dbReference type="GO" id="GO:0003677">
    <property type="term" value="F:DNA binding"/>
    <property type="evidence" value="ECO:0007669"/>
    <property type="project" value="UniProtKB-KW"/>
</dbReference>
<feature type="domain" description="Helicase C-terminal" evidence="9">
    <location>
        <begin position="479"/>
        <end position="660"/>
    </location>
</feature>
<dbReference type="Pfam" id="PF00270">
    <property type="entry name" value="DEAD"/>
    <property type="match status" value="1"/>
</dbReference>
<evidence type="ECO:0000256" key="2">
    <source>
        <dbReference type="ARBA" id="ARBA00022763"/>
    </source>
</evidence>
<evidence type="ECO:0000256" key="6">
    <source>
        <dbReference type="ARBA" id="ARBA00023125"/>
    </source>
</evidence>
<gene>
    <name evidence="10" type="ORF">BJY26_002030</name>
</gene>
<dbReference type="EMBL" id="JACBZP010000001">
    <property type="protein sequence ID" value="NYI67724.1"/>
    <property type="molecule type" value="Genomic_DNA"/>
</dbReference>
<evidence type="ECO:0000259" key="9">
    <source>
        <dbReference type="PROSITE" id="PS51194"/>
    </source>
</evidence>
<evidence type="ECO:0000256" key="5">
    <source>
        <dbReference type="ARBA" id="ARBA00022840"/>
    </source>
</evidence>
<dbReference type="Pfam" id="PF00271">
    <property type="entry name" value="Helicase_C"/>
    <property type="match status" value="1"/>
</dbReference>
<accession>A0A7Z0D2L1</accession>
<dbReference type="InterPro" id="IPR001650">
    <property type="entry name" value="Helicase_C-like"/>
</dbReference>
<proteinExistence type="predicted"/>
<evidence type="ECO:0000313" key="11">
    <source>
        <dbReference type="Proteomes" id="UP000539111"/>
    </source>
</evidence>
<dbReference type="InterPro" id="IPR011545">
    <property type="entry name" value="DEAD/DEAH_box_helicase_dom"/>
</dbReference>
<dbReference type="InterPro" id="IPR027417">
    <property type="entry name" value="P-loop_NTPase"/>
</dbReference>
<keyword evidence="3 10" id="KW-0378">Hydrolase</keyword>
<dbReference type="GO" id="GO:0003678">
    <property type="term" value="F:DNA helicase activity"/>
    <property type="evidence" value="ECO:0007669"/>
    <property type="project" value="TreeGrafter"/>
</dbReference>
<dbReference type="InterPro" id="IPR033454">
    <property type="entry name" value="RecG_wedge"/>
</dbReference>
<keyword evidence="1" id="KW-0547">Nucleotide-binding</keyword>
<sequence length="733" mass="79515">MPGARPDPLAQPLKSALGTRAANLLATLDLTTVGDLLRHYPRRYIQPGELTDLSALREDENVTLQATVVSVDSRRMRNRRGSLTNVVISDGVSTGHVTFFNQPWLDKQLRPGMAAIFSGKVGRYRGKLQLASPMWFNIADDEKEPDLASDPLAAGEATAPIAVYPAGEKIKSMQIRKQILGLLRRLRPAELVDPIPGGLIESRDLPGLYEAFEAVHRPMTIEQTRSGLARFKFEEALALQTQLLRRRHRAADLPAVRRPGKDSGGLLAAFDAQLPFELTGSQRTAGDEIAADLAGGHPMNRLLHGEVGSGKTVVAVRAMLQIVDSGGQAALLAPTEVLAAQHFRSISQLLGDLGAGTLMAGLESDEARTRVGLLTGSQQTAERRRMLLDIISGDIGIVVGTHALIQDAVKFHDLGLVVVDEQHRFGVKQRDALRDKTTAGVRPHTLVMTATPIPRTIAMTVFGDLDTSTLTELPNGEKKIDTYLVSLNEHAHWWDRIWERVREEVDTGRQVYVVAPRIGDEDTVDPAAEPAASVSETVALLRGRPELEGTTIEMLHGRMSAETKNRLMTDFAAGRIDVLVSTTVIEVGVDVANAKAMVILDAERFGVAALHQLRGRVGRGKDPGLCFLVTSSEPGTPGYSRLTHVAATLDGFELSKLDVESRREGDVLGNAQSGGKSGLKLLRVLKDERLIADARRAADALVADDPELDNHPALNAFIGDVLGHEDEEYLERG</sequence>
<dbReference type="SUPFAM" id="SSF52540">
    <property type="entry name" value="P-loop containing nucleoside triphosphate hydrolases"/>
    <property type="match status" value="2"/>
</dbReference>
<dbReference type="InterPro" id="IPR047112">
    <property type="entry name" value="RecG/Mfd"/>
</dbReference>
<dbReference type="PROSITE" id="PS51192">
    <property type="entry name" value="HELICASE_ATP_BIND_1"/>
    <property type="match status" value="1"/>
</dbReference>
<organism evidence="10 11">
    <name type="scientific">Spelaeicoccus albus</name>
    <dbReference type="NCBI Taxonomy" id="1280376"/>
    <lineage>
        <taxon>Bacteria</taxon>
        <taxon>Bacillati</taxon>
        <taxon>Actinomycetota</taxon>
        <taxon>Actinomycetes</taxon>
        <taxon>Micrococcales</taxon>
        <taxon>Brevibacteriaceae</taxon>
        <taxon>Spelaeicoccus</taxon>
    </lineage>
</organism>
<dbReference type="Gene3D" id="3.40.50.300">
    <property type="entry name" value="P-loop containing nucleotide triphosphate hydrolases"/>
    <property type="match status" value="2"/>
</dbReference>
<comment type="caution">
    <text evidence="10">The sequence shown here is derived from an EMBL/GenBank/DDBJ whole genome shotgun (WGS) entry which is preliminary data.</text>
</comment>
<keyword evidence="11" id="KW-1185">Reference proteome</keyword>
<dbReference type="GO" id="GO:0005524">
    <property type="term" value="F:ATP binding"/>
    <property type="evidence" value="ECO:0007669"/>
    <property type="project" value="UniProtKB-KW"/>
</dbReference>
<evidence type="ECO:0000256" key="4">
    <source>
        <dbReference type="ARBA" id="ARBA00022806"/>
    </source>
</evidence>
<feature type="domain" description="Helicase ATP-binding" evidence="8">
    <location>
        <begin position="292"/>
        <end position="470"/>
    </location>
</feature>
<dbReference type="GO" id="GO:0016787">
    <property type="term" value="F:hydrolase activity"/>
    <property type="evidence" value="ECO:0007669"/>
    <property type="project" value="UniProtKB-KW"/>
</dbReference>
<protein>
    <submittedName>
        <fullName evidence="10">ATP-dependent DNA helicase RecG</fullName>
        <ecNumber evidence="10">3.6.4.12</ecNumber>
    </submittedName>
</protein>
<evidence type="ECO:0000256" key="3">
    <source>
        <dbReference type="ARBA" id="ARBA00022801"/>
    </source>
</evidence>
<dbReference type="CDD" id="cd17992">
    <property type="entry name" value="DEXHc_RecG"/>
    <property type="match status" value="1"/>
</dbReference>
<keyword evidence="7" id="KW-0234">DNA repair</keyword>
<dbReference type="SMART" id="SM00487">
    <property type="entry name" value="DEXDc"/>
    <property type="match status" value="1"/>
</dbReference>
<dbReference type="EC" id="3.6.4.12" evidence="10"/>
<keyword evidence="6" id="KW-0238">DNA-binding</keyword>
<keyword evidence="4 10" id="KW-0347">Helicase</keyword>
<dbReference type="Gene3D" id="2.40.50.140">
    <property type="entry name" value="Nucleic acid-binding proteins"/>
    <property type="match status" value="1"/>
</dbReference>
<evidence type="ECO:0000256" key="7">
    <source>
        <dbReference type="ARBA" id="ARBA00023204"/>
    </source>
</evidence>
<dbReference type="InterPro" id="IPR014001">
    <property type="entry name" value="Helicase_ATP-bd"/>
</dbReference>
<evidence type="ECO:0000259" key="8">
    <source>
        <dbReference type="PROSITE" id="PS51192"/>
    </source>
</evidence>
<evidence type="ECO:0000313" key="10">
    <source>
        <dbReference type="EMBL" id="NYI67724.1"/>
    </source>
</evidence>
<dbReference type="PROSITE" id="PS51194">
    <property type="entry name" value="HELICASE_CTER"/>
    <property type="match status" value="1"/>
</dbReference>
<dbReference type="Pfam" id="PF17191">
    <property type="entry name" value="RecG_wedge"/>
    <property type="match status" value="1"/>
</dbReference>
<dbReference type="Proteomes" id="UP000539111">
    <property type="component" value="Unassembled WGS sequence"/>
</dbReference>
<dbReference type="RefSeq" id="WP_179427892.1">
    <property type="nucleotide sequence ID" value="NZ_JACBZP010000001.1"/>
</dbReference>
<dbReference type="PANTHER" id="PTHR47964">
    <property type="entry name" value="ATP-DEPENDENT DNA HELICASE HOMOLOG RECG, CHLOROPLASTIC"/>
    <property type="match status" value="1"/>
</dbReference>
<dbReference type="SUPFAM" id="SSF50249">
    <property type="entry name" value="Nucleic acid-binding proteins"/>
    <property type="match status" value="1"/>
</dbReference>
<name>A0A7Z0D2L1_9MICO</name>
<dbReference type="CDD" id="cd04488">
    <property type="entry name" value="RecG_wedge_OBF"/>
    <property type="match status" value="1"/>
</dbReference>
<dbReference type="PANTHER" id="PTHR47964:SF1">
    <property type="entry name" value="ATP-DEPENDENT DNA HELICASE HOMOLOG RECG, CHLOROPLASTIC"/>
    <property type="match status" value="1"/>
</dbReference>
<dbReference type="AlphaFoldDB" id="A0A7Z0D2L1"/>
<dbReference type="GO" id="GO:0006281">
    <property type="term" value="P:DNA repair"/>
    <property type="evidence" value="ECO:0007669"/>
    <property type="project" value="UniProtKB-KW"/>
</dbReference>
<keyword evidence="2" id="KW-0227">DNA damage</keyword>